<proteinExistence type="predicted"/>
<dbReference type="Proteomes" id="UP000009233">
    <property type="component" value="Chromosome"/>
</dbReference>
<sequence length="29" mass="3096">MKKLIARVMALLGSLIALGLAAGASFHWR</sequence>
<reference evidence="1 2" key="1">
    <citation type="submission" date="2011-05" db="EMBL/GenBank/DDBJ databases">
        <title>Complete sequence of chromosome of Thermus thermophilus SG0.5JP17-16.</title>
        <authorList>
            <consortium name="US DOE Joint Genome Institute"/>
            <person name="Lucas S."/>
            <person name="Han J."/>
            <person name="Lapidus A."/>
            <person name="Cheng J.-F."/>
            <person name="Goodwin L."/>
            <person name="Pitluck S."/>
            <person name="Peters L."/>
            <person name="Mikhailova N."/>
            <person name="Teshima H."/>
            <person name="Han C."/>
            <person name="Tapia R."/>
            <person name="Land M."/>
            <person name="Hauser L."/>
            <person name="Kyrpides N."/>
            <person name="Ivanova N."/>
            <person name="Pagani I."/>
            <person name="Allgaier M."/>
            <person name="Hugenholtz P."/>
            <person name="Singer S."/>
            <person name="Gladden J."/>
            <person name="Woyke T."/>
        </authorList>
    </citation>
    <scope>NUCLEOTIDE SEQUENCE [LARGE SCALE GENOMIC DNA]</scope>
    <source>
        <strain evidence="1 2">SG0.5JP17-16</strain>
    </source>
</reference>
<name>F6DIF9_THETG</name>
<dbReference type="HOGENOM" id="CLU_221390_0_0_0"/>
<dbReference type="EMBL" id="CP002777">
    <property type="protein sequence ID" value="AEG33787.1"/>
    <property type="molecule type" value="Genomic_DNA"/>
</dbReference>
<protein>
    <submittedName>
        <fullName evidence="1">Uncharacterized protein</fullName>
    </submittedName>
</protein>
<evidence type="ECO:0000313" key="1">
    <source>
        <dbReference type="EMBL" id="AEG33787.1"/>
    </source>
</evidence>
<organism evidence="1 2">
    <name type="scientific">Thermus thermophilus (strain SG0.5JP17-16)</name>
    <dbReference type="NCBI Taxonomy" id="762633"/>
    <lineage>
        <taxon>Bacteria</taxon>
        <taxon>Thermotogati</taxon>
        <taxon>Deinococcota</taxon>
        <taxon>Deinococci</taxon>
        <taxon>Thermales</taxon>
        <taxon>Thermaceae</taxon>
        <taxon>Thermus</taxon>
    </lineage>
</organism>
<gene>
    <name evidence="1" type="ordered locus">Ththe16_1385</name>
</gene>
<evidence type="ECO:0000313" key="2">
    <source>
        <dbReference type="Proteomes" id="UP000009233"/>
    </source>
</evidence>
<accession>F6DIF9</accession>
<dbReference type="AlphaFoldDB" id="F6DIF9"/>
<dbReference type="KEGG" id="tts:Ththe16_1385"/>